<proteinExistence type="predicted"/>
<accession>C6LJR9</accession>
<protein>
    <submittedName>
        <fullName evidence="1">Nucleotidyltransferase substrate-binding family protein</fullName>
    </submittedName>
</protein>
<dbReference type="GO" id="GO:0016740">
    <property type="term" value="F:transferase activity"/>
    <property type="evidence" value="ECO:0007669"/>
    <property type="project" value="UniProtKB-KW"/>
</dbReference>
<dbReference type="AlphaFoldDB" id="C6LJR9"/>
<comment type="caution">
    <text evidence="1">The sequence shown here is derived from an EMBL/GenBank/DDBJ whole genome shotgun (WGS) entry which is preliminary data.</text>
</comment>
<dbReference type="STRING" id="168384.SAMN05660368_01995"/>
<evidence type="ECO:0000313" key="2">
    <source>
        <dbReference type="Proteomes" id="UP000005561"/>
    </source>
</evidence>
<dbReference type="NCBIfam" id="TIGR01987">
    <property type="entry name" value="HI0074"/>
    <property type="match status" value="1"/>
</dbReference>
<name>C6LJR9_9FIRM</name>
<dbReference type="RefSeq" id="WP_006863669.1">
    <property type="nucleotide sequence ID" value="NZ_ACCL02000021.1"/>
</dbReference>
<gene>
    <name evidence="1" type="ORF">BRYFOR_08906</name>
</gene>
<organism evidence="1 2">
    <name type="scientific">Marvinbryantia formatexigens DSM 14469</name>
    <dbReference type="NCBI Taxonomy" id="478749"/>
    <lineage>
        <taxon>Bacteria</taxon>
        <taxon>Bacillati</taxon>
        <taxon>Bacillota</taxon>
        <taxon>Clostridia</taxon>
        <taxon>Lachnospirales</taxon>
        <taxon>Lachnospiraceae</taxon>
        <taxon>Marvinbryantia</taxon>
    </lineage>
</organism>
<dbReference type="eggNOG" id="COG1669">
    <property type="taxonomic scope" value="Bacteria"/>
</dbReference>
<reference evidence="1" key="1">
    <citation type="submission" date="2009-07" db="EMBL/GenBank/DDBJ databases">
        <authorList>
            <person name="Weinstock G."/>
            <person name="Sodergren E."/>
            <person name="Clifton S."/>
            <person name="Fulton L."/>
            <person name="Fulton B."/>
            <person name="Courtney L."/>
            <person name="Fronick C."/>
            <person name="Harrison M."/>
            <person name="Strong C."/>
            <person name="Farmer C."/>
            <person name="Delahaunty K."/>
            <person name="Markovic C."/>
            <person name="Hall O."/>
            <person name="Minx P."/>
            <person name="Tomlinson C."/>
            <person name="Mitreva M."/>
            <person name="Nelson J."/>
            <person name="Hou S."/>
            <person name="Wollam A."/>
            <person name="Pepin K.H."/>
            <person name="Johnson M."/>
            <person name="Bhonagiri V."/>
            <person name="Nash W.E."/>
            <person name="Warren W."/>
            <person name="Chinwalla A."/>
            <person name="Mardis E.R."/>
            <person name="Wilson R.K."/>
        </authorList>
    </citation>
    <scope>NUCLEOTIDE SEQUENCE [LARGE SCALE GENOMIC DNA]</scope>
    <source>
        <strain evidence="1">DSM 14469</strain>
    </source>
</reference>
<dbReference type="Proteomes" id="UP000005561">
    <property type="component" value="Unassembled WGS sequence"/>
</dbReference>
<dbReference type="InterPro" id="IPR010235">
    <property type="entry name" value="HepT"/>
</dbReference>
<keyword evidence="2" id="KW-1185">Reference proteome</keyword>
<evidence type="ECO:0000313" key="1">
    <source>
        <dbReference type="EMBL" id="EET59192.1"/>
    </source>
</evidence>
<dbReference type="Gene3D" id="1.20.120.330">
    <property type="entry name" value="Nucleotidyltransferases domain 2"/>
    <property type="match status" value="1"/>
</dbReference>
<dbReference type="SUPFAM" id="SSF81593">
    <property type="entry name" value="Nucleotidyltransferase substrate binding subunit/domain"/>
    <property type="match status" value="1"/>
</dbReference>
<dbReference type="EMBL" id="ACCL02000021">
    <property type="protein sequence ID" value="EET59192.1"/>
    <property type="molecule type" value="Genomic_DNA"/>
</dbReference>
<dbReference type="OrthoDB" id="9810452at2"/>
<dbReference type="Pfam" id="PF08780">
    <property type="entry name" value="NTase_sub_bind"/>
    <property type="match status" value="1"/>
</dbReference>
<sequence>MKKFENFCNAYKNLKDIFDYTEPYGNVELTGMVGLYEVCFEQSWKAMKEILERDGFAEGKTGSPRQILKTAYQAGLISDEELWMSALVARNNVTHAYNKAIAEDIIKDTKTRFYPMFGELKETIEKEWMM</sequence>